<comment type="caution">
    <text evidence="2">The sequence shown here is derived from an EMBL/GenBank/DDBJ whole genome shotgun (WGS) entry which is preliminary data.</text>
</comment>
<dbReference type="EMBL" id="JAWDJT010000016">
    <property type="protein sequence ID" value="MDU0372541.1"/>
    <property type="molecule type" value="Genomic_DNA"/>
</dbReference>
<sequence>MRNLVPLALGALLLGTLGGCDNADSTTIHSNCTKGRVVGLSCNGTLIQLTSGDLSLGKTITYGGTIYYHVVGTHSALPANTAAGTELTFQLRSPTEAEAAPQPCLAIYQGFDVPQLVVENVGCQR</sequence>
<organism evidence="2 3">
    <name type="scientific">Hymenobacter endophyticus</name>
    <dbReference type="NCBI Taxonomy" id="3076335"/>
    <lineage>
        <taxon>Bacteria</taxon>
        <taxon>Pseudomonadati</taxon>
        <taxon>Bacteroidota</taxon>
        <taxon>Cytophagia</taxon>
        <taxon>Cytophagales</taxon>
        <taxon>Hymenobacteraceae</taxon>
        <taxon>Hymenobacter</taxon>
    </lineage>
</organism>
<reference evidence="2 3" key="1">
    <citation type="submission" date="2023-10" db="EMBL/GenBank/DDBJ databases">
        <title>Hymenobacter endophyticus sp. nov., an isolate from the leaf tissues of wheat.</title>
        <authorList>
            <person name="Dai Y."/>
        </authorList>
    </citation>
    <scope>NUCLEOTIDE SEQUENCE [LARGE SCALE GENOMIC DNA]</scope>
    <source>
        <strain evidence="2 3">ZK17L-C2</strain>
    </source>
</reference>
<keyword evidence="3" id="KW-1185">Reference proteome</keyword>
<name>A0ABU3TMC6_9BACT</name>
<feature type="chain" id="PRO_5045056921" description="Lipoprotein" evidence="1">
    <location>
        <begin position="24"/>
        <end position="125"/>
    </location>
</feature>
<proteinExistence type="predicted"/>
<dbReference type="PROSITE" id="PS51257">
    <property type="entry name" value="PROKAR_LIPOPROTEIN"/>
    <property type="match status" value="1"/>
</dbReference>
<dbReference type="Proteomes" id="UP001250698">
    <property type="component" value="Unassembled WGS sequence"/>
</dbReference>
<evidence type="ECO:0008006" key="4">
    <source>
        <dbReference type="Google" id="ProtNLM"/>
    </source>
</evidence>
<feature type="signal peptide" evidence="1">
    <location>
        <begin position="1"/>
        <end position="23"/>
    </location>
</feature>
<evidence type="ECO:0000313" key="2">
    <source>
        <dbReference type="EMBL" id="MDU0372541.1"/>
    </source>
</evidence>
<keyword evidence="1" id="KW-0732">Signal</keyword>
<evidence type="ECO:0000313" key="3">
    <source>
        <dbReference type="Proteomes" id="UP001250698"/>
    </source>
</evidence>
<dbReference type="RefSeq" id="WP_315999902.1">
    <property type="nucleotide sequence ID" value="NZ_JAWDJT010000016.1"/>
</dbReference>
<accession>A0ABU3TMC6</accession>
<gene>
    <name evidence="2" type="ORF">ROI90_19190</name>
</gene>
<protein>
    <recommendedName>
        <fullName evidence="4">Lipoprotein</fullName>
    </recommendedName>
</protein>
<evidence type="ECO:0000256" key="1">
    <source>
        <dbReference type="SAM" id="SignalP"/>
    </source>
</evidence>